<dbReference type="PANTHER" id="PTHR30572">
    <property type="entry name" value="MEMBRANE COMPONENT OF TRANSPORTER-RELATED"/>
    <property type="match status" value="1"/>
</dbReference>
<sequence>MYRIYFKQALLMLKQNKFISAIAIIGTALAIMMIMTIIVADEIKGISAQPEINRERTLHINYQVKKDTTKNSWQSGSLSYDIVKDYLYPLKTPRYVSAVTSIHPKRPSTLVSREGSSEIISADQRLTDATYWKIFSFSFIKGRPFNEGEFNSGISVAVVSETLAKKAFKGETALGQTILVNFKPYRIIGIVKDVSPVFKRAYGDLWVPYSSLKKENLYFDVVIMAEKTSDFAAITAEVRNMEKKYNTENAPWTLYMKGPLNNQFYQKDIRGNSVEDITKSITIQNRKMIFILLILLLIPAINLSGLSLSRMKKRTEEIGIRKAFGAKRYTILIQVLFENLITSLIGGVIGLILSYVIVFRMRDWLLDIPSGSTIPVNTLISIPVLLAVFAVCLVINLLSAGIPAYRASRMKIINSLNQNDN</sequence>
<evidence type="ECO:0000256" key="1">
    <source>
        <dbReference type="ARBA" id="ARBA00004651"/>
    </source>
</evidence>
<dbReference type="Pfam" id="PF02687">
    <property type="entry name" value="FtsX"/>
    <property type="match status" value="1"/>
</dbReference>
<evidence type="ECO:0000256" key="2">
    <source>
        <dbReference type="ARBA" id="ARBA00022475"/>
    </source>
</evidence>
<name>A0A0J6FJS2_9BACT</name>
<evidence type="ECO:0000259" key="7">
    <source>
        <dbReference type="Pfam" id="PF02687"/>
    </source>
</evidence>
<evidence type="ECO:0000256" key="6">
    <source>
        <dbReference type="SAM" id="Phobius"/>
    </source>
</evidence>
<evidence type="ECO:0000256" key="5">
    <source>
        <dbReference type="ARBA" id="ARBA00023136"/>
    </source>
</evidence>
<dbReference type="RefSeq" id="WP_010801721.1">
    <property type="nucleotide sequence ID" value="NZ_CAJSYT010000020.1"/>
</dbReference>
<evidence type="ECO:0000313" key="10">
    <source>
        <dbReference type="Proteomes" id="UP000036166"/>
    </source>
</evidence>
<comment type="subcellular location">
    <subcellularLocation>
        <location evidence="1">Cell membrane</location>
        <topology evidence="1">Multi-pass membrane protein</topology>
    </subcellularLocation>
</comment>
<dbReference type="PANTHER" id="PTHR30572:SF18">
    <property type="entry name" value="ABC-TYPE MACROLIDE FAMILY EXPORT SYSTEM PERMEASE COMPONENT 2"/>
    <property type="match status" value="1"/>
</dbReference>
<evidence type="ECO:0008006" key="11">
    <source>
        <dbReference type="Google" id="ProtNLM"/>
    </source>
</evidence>
<protein>
    <recommendedName>
        <fullName evidence="11">FtsX-like permease family protein</fullName>
    </recommendedName>
</protein>
<dbReference type="Proteomes" id="UP000036166">
    <property type="component" value="Unassembled WGS sequence"/>
</dbReference>
<accession>A0A0J6FJS2</accession>
<feature type="domain" description="ABC3 transporter permease C-terminal" evidence="7">
    <location>
        <begin position="289"/>
        <end position="411"/>
    </location>
</feature>
<feature type="transmembrane region" description="Helical" evidence="6">
    <location>
        <begin position="288"/>
        <end position="308"/>
    </location>
</feature>
<evidence type="ECO:0000256" key="3">
    <source>
        <dbReference type="ARBA" id="ARBA00022692"/>
    </source>
</evidence>
<dbReference type="InterPro" id="IPR003838">
    <property type="entry name" value="ABC3_permease_C"/>
</dbReference>
<keyword evidence="2" id="KW-1003">Cell membrane</keyword>
<dbReference type="InterPro" id="IPR025857">
    <property type="entry name" value="MacB_PCD"/>
</dbReference>
<keyword evidence="5 6" id="KW-0472">Membrane</keyword>
<keyword evidence="3 6" id="KW-0812">Transmembrane</keyword>
<evidence type="ECO:0000259" key="8">
    <source>
        <dbReference type="Pfam" id="PF12704"/>
    </source>
</evidence>
<dbReference type="GO" id="GO:0022857">
    <property type="term" value="F:transmembrane transporter activity"/>
    <property type="evidence" value="ECO:0007669"/>
    <property type="project" value="TreeGrafter"/>
</dbReference>
<keyword evidence="4 6" id="KW-1133">Transmembrane helix</keyword>
<feature type="transmembrane region" description="Helical" evidence="6">
    <location>
        <begin position="378"/>
        <end position="402"/>
    </location>
</feature>
<organism evidence="9 10">
    <name type="scientific">Parabacteroides goldsteinii</name>
    <dbReference type="NCBI Taxonomy" id="328812"/>
    <lineage>
        <taxon>Bacteria</taxon>
        <taxon>Pseudomonadati</taxon>
        <taxon>Bacteroidota</taxon>
        <taxon>Bacteroidia</taxon>
        <taxon>Bacteroidales</taxon>
        <taxon>Tannerellaceae</taxon>
        <taxon>Parabacteroides</taxon>
    </lineage>
</organism>
<proteinExistence type="predicted"/>
<gene>
    <name evidence="9" type="ORF">ACM15_05330</name>
</gene>
<dbReference type="EMBL" id="LFJV01000013">
    <property type="protein sequence ID" value="KMM34672.1"/>
    <property type="molecule type" value="Genomic_DNA"/>
</dbReference>
<feature type="transmembrane region" description="Helical" evidence="6">
    <location>
        <begin position="21"/>
        <end position="40"/>
    </location>
</feature>
<dbReference type="InterPro" id="IPR050250">
    <property type="entry name" value="Macrolide_Exporter_MacB"/>
</dbReference>
<dbReference type="AlphaFoldDB" id="A0A0J6FJS2"/>
<evidence type="ECO:0000313" key="9">
    <source>
        <dbReference type="EMBL" id="KMM34672.1"/>
    </source>
</evidence>
<reference evidence="9 10" key="1">
    <citation type="submission" date="2015-06" db="EMBL/GenBank/DDBJ databases">
        <title>Draft Genome Sequence of Parabacteroides goldsteinii with Putative Novel Metallo-Beta-Lactamases Isolated from a Blood Culture from a Human Patient.</title>
        <authorList>
            <person name="Krogh T.J."/>
            <person name="Agergaard C.N."/>
            <person name="Moller-Jensen J."/>
            <person name="Justesen U.S."/>
        </authorList>
    </citation>
    <scope>NUCLEOTIDE SEQUENCE [LARGE SCALE GENOMIC DNA]</scope>
    <source>
        <strain evidence="9 10">910340</strain>
    </source>
</reference>
<dbReference type="GO" id="GO:0005886">
    <property type="term" value="C:plasma membrane"/>
    <property type="evidence" value="ECO:0007669"/>
    <property type="project" value="UniProtKB-SubCell"/>
</dbReference>
<comment type="caution">
    <text evidence="9">The sequence shown here is derived from an EMBL/GenBank/DDBJ whole genome shotgun (WGS) entry which is preliminary data.</text>
</comment>
<dbReference type="Pfam" id="PF12704">
    <property type="entry name" value="MacB_PCD"/>
    <property type="match status" value="1"/>
</dbReference>
<dbReference type="PATRIC" id="fig|328812.4.peg.948"/>
<feature type="transmembrane region" description="Helical" evidence="6">
    <location>
        <begin position="329"/>
        <end position="358"/>
    </location>
</feature>
<evidence type="ECO:0000256" key="4">
    <source>
        <dbReference type="ARBA" id="ARBA00022989"/>
    </source>
</evidence>
<feature type="domain" description="MacB-like periplasmic core" evidence="8">
    <location>
        <begin position="20"/>
        <end position="240"/>
    </location>
</feature>